<accession>A0A3L8DWV7</accession>
<feature type="signal peptide" evidence="5">
    <location>
        <begin position="1"/>
        <end position="22"/>
    </location>
</feature>
<dbReference type="AlphaFoldDB" id="A0A3L8DWV7"/>
<dbReference type="GO" id="GO:0005576">
    <property type="term" value="C:extracellular region"/>
    <property type="evidence" value="ECO:0007669"/>
    <property type="project" value="UniProtKB-SubCell"/>
</dbReference>
<evidence type="ECO:0000256" key="5">
    <source>
        <dbReference type="SAM" id="SignalP"/>
    </source>
</evidence>
<keyword evidence="5" id="KW-0732">Signal</keyword>
<evidence type="ECO:0000313" key="6">
    <source>
        <dbReference type="EMBL" id="RLU24782.1"/>
    </source>
</evidence>
<keyword evidence="3" id="KW-0964">Secreted</keyword>
<sequence length="116" mass="13161">MRFHFLCRFLSVLLLLIALACAARGGSLRARRFVFNDIGNTLNNVGQTITNTMKSIFRKSTTTAQPETIESETDVPPFGVNGNWTLETRRIIDVPSRCPANHVLVNNRCRMVVRRR</sequence>
<comment type="subcellular location">
    <subcellularLocation>
        <location evidence="1">Secreted</location>
    </subcellularLocation>
</comment>
<dbReference type="InterPro" id="IPR020128">
    <property type="entry name" value="Secapin"/>
</dbReference>
<evidence type="ECO:0000256" key="1">
    <source>
        <dbReference type="ARBA" id="ARBA00004613"/>
    </source>
</evidence>
<dbReference type="PROSITE" id="PS51257">
    <property type="entry name" value="PROKAR_LIPOPROTEIN"/>
    <property type="match status" value="1"/>
</dbReference>
<dbReference type="Proteomes" id="UP000279307">
    <property type="component" value="Chromosome 3"/>
</dbReference>
<name>A0A3L8DWV7_OOCBI</name>
<proteinExistence type="inferred from homology"/>
<gene>
    <name evidence="6" type="ORF">DMN91_002872</name>
</gene>
<evidence type="ECO:0000256" key="4">
    <source>
        <dbReference type="ARBA" id="ARBA00023157"/>
    </source>
</evidence>
<feature type="chain" id="PRO_5018174041" evidence="5">
    <location>
        <begin position="23"/>
        <end position="116"/>
    </location>
</feature>
<protein>
    <submittedName>
        <fullName evidence="6">Uncharacterized protein</fullName>
    </submittedName>
</protein>
<evidence type="ECO:0000256" key="2">
    <source>
        <dbReference type="ARBA" id="ARBA00006280"/>
    </source>
</evidence>
<comment type="caution">
    <text evidence="6">The sequence shown here is derived from an EMBL/GenBank/DDBJ whole genome shotgun (WGS) entry which is preliminary data.</text>
</comment>
<reference evidence="6" key="2">
    <citation type="submission" date="2018-07" db="EMBL/GenBank/DDBJ databases">
        <authorList>
            <person name="Mckenzie S.K."/>
            <person name="Kronauer D.J.C."/>
        </authorList>
    </citation>
    <scope>NUCLEOTIDE SEQUENCE</scope>
    <source>
        <strain evidence="6">Clonal line C1</strain>
    </source>
</reference>
<comment type="similarity">
    <text evidence="2">Belongs to the secapin family.</text>
</comment>
<reference evidence="6" key="1">
    <citation type="journal article" date="2018" name="Genome Res.">
        <title>The genomic architecture and molecular evolution of ant odorant receptors.</title>
        <authorList>
            <person name="McKenzie S.K."/>
            <person name="Kronauer D.J.C."/>
        </authorList>
    </citation>
    <scope>NUCLEOTIDE SEQUENCE [LARGE SCALE GENOMIC DNA]</scope>
    <source>
        <strain evidence="6">Clonal line C1</strain>
    </source>
</reference>
<dbReference type="Pfam" id="PF17521">
    <property type="entry name" value="Secapin"/>
    <property type="match status" value="1"/>
</dbReference>
<organism evidence="6">
    <name type="scientific">Ooceraea biroi</name>
    <name type="common">Clonal raider ant</name>
    <name type="synonym">Cerapachys biroi</name>
    <dbReference type="NCBI Taxonomy" id="2015173"/>
    <lineage>
        <taxon>Eukaryota</taxon>
        <taxon>Metazoa</taxon>
        <taxon>Ecdysozoa</taxon>
        <taxon>Arthropoda</taxon>
        <taxon>Hexapoda</taxon>
        <taxon>Insecta</taxon>
        <taxon>Pterygota</taxon>
        <taxon>Neoptera</taxon>
        <taxon>Endopterygota</taxon>
        <taxon>Hymenoptera</taxon>
        <taxon>Apocrita</taxon>
        <taxon>Aculeata</taxon>
        <taxon>Formicoidea</taxon>
        <taxon>Formicidae</taxon>
        <taxon>Dorylinae</taxon>
        <taxon>Ooceraea</taxon>
    </lineage>
</organism>
<keyword evidence="4" id="KW-1015">Disulfide bond</keyword>
<evidence type="ECO:0000256" key="3">
    <source>
        <dbReference type="ARBA" id="ARBA00022525"/>
    </source>
</evidence>
<dbReference type="EMBL" id="QOIP01000003">
    <property type="protein sequence ID" value="RLU24782.1"/>
    <property type="molecule type" value="Genomic_DNA"/>
</dbReference>